<dbReference type="Proteomes" id="UP000254866">
    <property type="component" value="Unassembled WGS sequence"/>
</dbReference>
<dbReference type="RefSeq" id="XP_031869588.1">
    <property type="nucleotide sequence ID" value="XM_032012988.1"/>
</dbReference>
<name>A0A370TN37_9HELO</name>
<protein>
    <recommendedName>
        <fullName evidence="1">AB hydrolase-1 domain-containing protein</fullName>
    </recommendedName>
</protein>
<accession>A0A370TN37</accession>
<dbReference type="EMBL" id="NPIC01000003">
    <property type="protein sequence ID" value="RDL36932.1"/>
    <property type="molecule type" value="Genomic_DNA"/>
</dbReference>
<keyword evidence="3" id="KW-1185">Reference proteome</keyword>
<reference evidence="2 3" key="1">
    <citation type="journal article" date="2018" name="IMA Fungus">
        <title>IMA Genome-F 9: Draft genome sequence of Annulohypoxylon stygium, Aspergillus mulundensis, Berkeleyomyces basicola (syn. Thielaviopsis basicola), Ceratocystis smalleyi, two Cercospora beticola strains, Coleophoma cylindrospora, Fusarium fracticaudum, Phialophora cf. hyalina, and Morchella septimelata.</title>
        <authorList>
            <person name="Wingfield B.D."/>
            <person name="Bills G.F."/>
            <person name="Dong Y."/>
            <person name="Huang W."/>
            <person name="Nel W.J."/>
            <person name="Swalarsk-Parry B.S."/>
            <person name="Vaghefi N."/>
            <person name="Wilken P.M."/>
            <person name="An Z."/>
            <person name="de Beer Z.W."/>
            <person name="De Vos L."/>
            <person name="Chen L."/>
            <person name="Duong T.A."/>
            <person name="Gao Y."/>
            <person name="Hammerbacher A."/>
            <person name="Kikkert J.R."/>
            <person name="Li Y."/>
            <person name="Li H."/>
            <person name="Li K."/>
            <person name="Li Q."/>
            <person name="Liu X."/>
            <person name="Ma X."/>
            <person name="Naidoo K."/>
            <person name="Pethybridge S.J."/>
            <person name="Sun J."/>
            <person name="Steenkamp E.T."/>
            <person name="van der Nest M.A."/>
            <person name="van Wyk S."/>
            <person name="Wingfield M.J."/>
            <person name="Xiong C."/>
            <person name="Yue Q."/>
            <person name="Zhang X."/>
        </authorList>
    </citation>
    <scope>NUCLEOTIDE SEQUENCE [LARGE SCALE GENOMIC DNA]</scope>
    <source>
        <strain evidence="2 3">BP 5553</strain>
    </source>
</reference>
<dbReference type="Pfam" id="PF12697">
    <property type="entry name" value="Abhydrolase_6"/>
    <property type="match status" value="1"/>
</dbReference>
<gene>
    <name evidence="2" type="ORF">BP5553_04365</name>
</gene>
<dbReference type="OrthoDB" id="94039at2759"/>
<evidence type="ECO:0000259" key="1">
    <source>
        <dbReference type="Pfam" id="PF12697"/>
    </source>
</evidence>
<comment type="caution">
    <text evidence="2">The sequence shown here is derived from an EMBL/GenBank/DDBJ whole genome shotgun (WGS) entry which is preliminary data.</text>
</comment>
<dbReference type="InterPro" id="IPR029058">
    <property type="entry name" value="AB_hydrolase_fold"/>
</dbReference>
<feature type="domain" description="AB hydrolase-1" evidence="1">
    <location>
        <begin position="64"/>
        <end position="227"/>
    </location>
</feature>
<dbReference type="Gene3D" id="3.40.50.1820">
    <property type="entry name" value="alpha/beta hydrolase"/>
    <property type="match status" value="1"/>
</dbReference>
<dbReference type="SUPFAM" id="SSF53474">
    <property type="entry name" value="alpha/beta-Hydrolases"/>
    <property type="match status" value="1"/>
</dbReference>
<sequence length="441" mass="49228">MSTSIFRITEHVVPGQHIREYPNGTRHRQEEVLKLAVKQYTPLDSGGLADDDPNAVTIIGGHANGFGKEIYEPLWDDLYLELKKYDVKIRNIWIADMSHQGASGVLNEAIQGDDASWFDHSRDLLQLINHFRAEMQRPLVGIAHSMGCAQLVNLSIIHPRLLTSLILIEPVIQAGAPAGPNAGMVSTFRPDLWPSREAATESFRKNKVFQAWDSRVLEKYITYCLRELPTAIYPNINRYMPKQSSTKTATRLPSQGAVTLTTSKHQEAWSYVRPSFHSLSTPASLSHLLSPDLDPSSDGLLLSHRGEPIITLRNLPHVRPSVLYIFGSNSPMSTADLQTEKLSLTGSGIGGSGGTVAGNVQKTVIAESGHLVACEHVTECANATAEWLAMRMKIWREEEQILKRYSSRKSKDGKMLVASKEWKELVRKPTYEKRPARDYKL</sequence>
<dbReference type="STRING" id="2656787.A0A370TN37"/>
<evidence type="ECO:0000313" key="3">
    <source>
        <dbReference type="Proteomes" id="UP000254866"/>
    </source>
</evidence>
<proteinExistence type="predicted"/>
<dbReference type="GeneID" id="43597214"/>
<dbReference type="InterPro" id="IPR000073">
    <property type="entry name" value="AB_hydrolase_1"/>
</dbReference>
<evidence type="ECO:0000313" key="2">
    <source>
        <dbReference type="EMBL" id="RDL36932.1"/>
    </source>
</evidence>
<organism evidence="2 3">
    <name type="scientific">Venustampulla echinocandica</name>
    <dbReference type="NCBI Taxonomy" id="2656787"/>
    <lineage>
        <taxon>Eukaryota</taxon>
        <taxon>Fungi</taxon>
        <taxon>Dikarya</taxon>
        <taxon>Ascomycota</taxon>
        <taxon>Pezizomycotina</taxon>
        <taxon>Leotiomycetes</taxon>
        <taxon>Helotiales</taxon>
        <taxon>Pleuroascaceae</taxon>
        <taxon>Venustampulla</taxon>
    </lineage>
</organism>
<dbReference type="AlphaFoldDB" id="A0A370TN37"/>